<proteinExistence type="predicted"/>
<gene>
    <name evidence="1" type="ORF">OCV69_07880</name>
</gene>
<comment type="caution">
    <text evidence="1">The sequence shown here is derived from an EMBL/GenBank/DDBJ whole genome shotgun (WGS) entry which is preliminary data.</text>
</comment>
<accession>A0ABT2UYZ1</accession>
<dbReference type="RefSeq" id="WP_158358608.1">
    <property type="nucleotide sequence ID" value="NZ_JAOQJF010000012.1"/>
</dbReference>
<evidence type="ECO:0000313" key="2">
    <source>
        <dbReference type="Proteomes" id="UP001652395"/>
    </source>
</evidence>
<protein>
    <submittedName>
        <fullName evidence="1">Uncharacterized protein</fullName>
    </submittedName>
</protein>
<organism evidence="1 2">
    <name type="scientific">Alitiscatomonas aceti</name>
    <dbReference type="NCBI Taxonomy" id="2981724"/>
    <lineage>
        <taxon>Bacteria</taxon>
        <taxon>Bacillati</taxon>
        <taxon>Bacillota</taxon>
        <taxon>Clostridia</taxon>
        <taxon>Lachnospirales</taxon>
        <taxon>Lachnospiraceae</taxon>
        <taxon>Alitiscatomonas</taxon>
    </lineage>
</organism>
<dbReference type="Proteomes" id="UP001652395">
    <property type="component" value="Unassembled WGS sequence"/>
</dbReference>
<sequence>MLKGPGRSGTEQNHIEAEFAMKGTHPPQAGLSFHGFFKIVGPAGEFRFVLPVSGLLEQTSESVPQVSGLLEQIFAPATAGLGIEWPFSSVCPKNRIFLGFSLENQALCPTPGNPMVRMG</sequence>
<reference evidence="1 2" key="1">
    <citation type="journal article" date="2021" name="ISME Commun">
        <title>Automated analysis of genomic sequences facilitates high-throughput and comprehensive description of bacteria.</title>
        <authorList>
            <person name="Hitch T.C.A."/>
        </authorList>
    </citation>
    <scope>NUCLEOTIDE SEQUENCE [LARGE SCALE GENOMIC DNA]</scope>
    <source>
        <strain evidence="2">f_CCE</strain>
    </source>
</reference>
<evidence type="ECO:0000313" key="1">
    <source>
        <dbReference type="EMBL" id="MCU6799853.1"/>
    </source>
</evidence>
<dbReference type="EMBL" id="JAOQJF010000012">
    <property type="protein sequence ID" value="MCU6799853.1"/>
    <property type="molecule type" value="Genomic_DNA"/>
</dbReference>
<keyword evidence="2" id="KW-1185">Reference proteome</keyword>
<name>A0ABT2UYZ1_9FIRM</name>